<gene>
    <name evidence="1" type="ORF">HMPREF0591_2465</name>
</gene>
<accession>D5P8F0</accession>
<comment type="caution">
    <text evidence="1">The sequence shown here is derived from an EMBL/GenBank/DDBJ whole genome shotgun (WGS) entry which is preliminary data.</text>
</comment>
<sequence length="308" mass="31576">MEVLMPIYLLGSRTPSVEIPNETVSISIAGSVAGASLYVNAAEGHRVIRINPHLAIVPRIASELTVGVEPVGASTFGHDTVVHLSVGLDSPKELDPVQVGFDSVNVSGRGATELAALNPHGDRVEVSVRTAADIPLSPLASMARTAARRGAGAGPHSESGSLCIGVDTSASMRSAFMDGSVGAAVDLLVGVADVAGIRECTAILVGESGTPVHAPPAELAGAVSRASARWCAGARWSVLPEAEHTFWVSDFADSSVPFPTLCISADERLRAVTPLLTTPPPGGTAEQHLSTKPALVEDIANALLPILS</sequence>
<dbReference type="EMBL" id="ADNV01000208">
    <property type="protein sequence ID" value="EFG77656.1"/>
    <property type="molecule type" value="Genomic_DNA"/>
</dbReference>
<dbReference type="eggNOG" id="ENOG5031EJ9">
    <property type="taxonomic scope" value="Bacteria"/>
</dbReference>
<organism evidence="1 2">
    <name type="scientific">Mycobacterium parascrofulaceum ATCC BAA-614</name>
    <dbReference type="NCBI Taxonomy" id="525368"/>
    <lineage>
        <taxon>Bacteria</taxon>
        <taxon>Bacillati</taxon>
        <taxon>Actinomycetota</taxon>
        <taxon>Actinomycetes</taxon>
        <taxon>Mycobacteriales</taxon>
        <taxon>Mycobacteriaceae</taxon>
        <taxon>Mycobacterium</taxon>
        <taxon>Mycobacterium simiae complex</taxon>
    </lineage>
</organism>
<reference evidence="1 2" key="1">
    <citation type="submission" date="2010-04" db="EMBL/GenBank/DDBJ databases">
        <authorList>
            <person name="Muzny D."/>
            <person name="Qin X."/>
            <person name="Deng J."/>
            <person name="Jiang H."/>
            <person name="Liu Y."/>
            <person name="Qu J."/>
            <person name="Song X.-Z."/>
            <person name="Zhang L."/>
            <person name="Thornton R."/>
            <person name="Coyle M."/>
            <person name="Francisco L."/>
            <person name="Jackson L."/>
            <person name="Javaid M."/>
            <person name="Korchina V."/>
            <person name="Kovar C."/>
            <person name="Mata R."/>
            <person name="Mathew T."/>
            <person name="Ngo R."/>
            <person name="Nguyen L."/>
            <person name="Nguyen N."/>
            <person name="Okwuonu G."/>
            <person name="Ongeri F."/>
            <person name="Pham C."/>
            <person name="Simmons D."/>
            <person name="Wilczek-Boney K."/>
            <person name="Hale W."/>
            <person name="Jakkamsetti A."/>
            <person name="Pham P."/>
            <person name="Ruth R."/>
            <person name="San Lucas F."/>
            <person name="Warren J."/>
            <person name="Zhang J."/>
            <person name="Zhao Z."/>
            <person name="Zhou C."/>
            <person name="Zhu D."/>
            <person name="Lee S."/>
            <person name="Bess C."/>
            <person name="Blankenburg K."/>
            <person name="Forbes L."/>
            <person name="Fu Q."/>
            <person name="Gubbala S."/>
            <person name="Hirani K."/>
            <person name="Jayaseelan J.C."/>
            <person name="Lara F."/>
            <person name="Munidasa M."/>
            <person name="Palculict T."/>
            <person name="Patil S."/>
            <person name="Pu L.-L."/>
            <person name="Saada N."/>
            <person name="Tang L."/>
            <person name="Weissenberger G."/>
            <person name="Zhu Y."/>
            <person name="Hemphill L."/>
            <person name="Shang Y."/>
            <person name="Youmans B."/>
            <person name="Ayvaz T."/>
            <person name="Ross M."/>
            <person name="Santibanez J."/>
            <person name="Aqrawi P."/>
            <person name="Gross S."/>
            <person name="Joshi V."/>
            <person name="Fowler G."/>
            <person name="Nazareth L."/>
            <person name="Reid J."/>
            <person name="Worley K."/>
            <person name="Petrosino J."/>
            <person name="Highlander S."/>
            <person name="Gibbs R."/>
        </authorList>
    </citation>
    <scope>NUCLEOTIDE SEQUENCE [LARGE SCALE GENOMIC DNA]</scope>
    <source>
        <strain evidence="1 2">ATCC BAA-614</strain>
    </source>
</reference>
<proteinExistence type="predicted"/>
<protein>
    <submittedName>
        <fullName evidence="1">Uncharacterized protein</fullName>
    </submittedName>
</protein>
<name>D5P8F0_9MYCO</name>
<dbReference type="HOGENOM" id="CLU_902615_0_0_11"/>
<dbReference type="AlphaFoldDB" id="D5P8F0"/>
<keyword evidence="2" id="KW-1185">Reference proteome</keyword>
<evidence type="ECO:0000313" key="2">
    <source>
        <dbReference type="Proteomes" id="UP000003653"/>
    </source>
</evidence>
<dbReference type="Proteomes" id="UP000003653">
    <property type="component" value="Unassembled WGS sequence"/>
</dbReference>
<evidence type="ECO:0000313" key="1">
    <source>
        <dbReference type="EMBL" id="EFG77656.1"/>
    </source>
</evidence>